<keyword evidence="2" id="KW-1185">Reference proteome</keyword>
<accession>A0AAE3AEB9</accession>
<sequence>MPWDAKRDALREDASYLVQTSAIDSLSAFPGDDTLAAAMRLSASRHPLVRGYAYICVGTAGRLLGDEERAGLRNRLSAIRETDTFAKICLLESLIHLGDETPAAGLIRMFGRCNYRNQCAILNSLSDVYPEISRSSQERIRRFCQELADRDMCAAVQEAYDRLIRISRHRL</sequence>
<evidence type="ECO:0000313" key="1">
    <source>
        <dbReference type="EMBL" id="MCC2128905.1"/>
    </source>
</evidence>
<dbReference type="EMBL" id="JAJEPW010000010">
    <property type="protein sequence ID" value="MCC2128905.1"/>
    <property type="molecule type" value="Genomic_DNA"/>
</dbReference>
<proteinExistence type="predicted"/>
<organism evidence="1 2">
    <name type="scientific">Brotocaccenecus cirricatena</name>
    <dbReference type="NCBI Taxonomy" id="3064195"/>
    <lineage>
        <taxon>Bacteria</taxon>
        <taxon>Bacillati</taxon>
        <taxon>Bacillota</taxon>
        <taxon>Clostridia</taxon>
        <taxon>Eubacteriales</taxon>
        <taxon>Oscillospiraceae</taxon>
        <taxon>Brotocaccenecus</taxon>
    </lineage>
</organism>
<dbReference type="InterPro" id="IPR016024">
    <property type="entry name" value="ARM-type_fold"/>
</dbReference>
<dbReference type="AlphaFoldDB" id="A0AAE3AEB9"/>
<dbReference type="RefSeq" id="WP_302928205.1">
    <property type="nucleotide sequence ID" value="NZ_JAJEPW010000010.1"/>
</dbReference>
<dbReference type="InterPro" id="IPR011989">
    <property type="entry name" value="ARM-like"/>
</dbReference>
<comment type="caution">
    <text evidence="1">The sequence shown here is derived from an EMBL/GenBank/DDBJ whole genome shotgun (WGS) entry which is preliminary data.</text>
</comment>
<dbReference type="Proteomes" id="UP001199319">
    <property type="component" value="Unassembled WGS sequence"/>
</dbReference>
<evidence type="ECO:0000313" key="2">
    <source>
        <dbReference type="Proteomes" id="UP001199319"/>
    </source>
</evidence>
<reference evidence="1" key="1">
    <citation type="submission" date="2021-10" db="EMBL/GenBank/DDBJ databases">
        <title>Anaerobic single-cell dispensing facilitates the cultivation of human gut bacteria.</title>
        <authorList>
            <person name="Afrizal A."/>
        </authorList>
    </citation>
    <scope>NUCLEOTIDE SEQUENCE</scope>
    <source>
        <strain evidence="1">CLA-AA-H272</strain>
    </source>
</reference>
<dbReference type="SUPFAM" id="SSF48371">
    <property type="entry name" value="ARM repeat"/>
    <property type="match status" value="1"/>
</dbReference>
<gene>
    <name evidence="1" type="ORF">LKD37_05120</name>
</gene>
<protein>
    <recommendedName>
        <fullName evidence="3">HEAT repeat domain-containing protein</fullName>
    </recommendedName>
</protein>
<evidence type="ECO:0008006" key="3">
    <source>
        <dbReference type="Google" id="ProtNLM"/>
    </source>
</evidence>
<name>A0AAE3AEB9_9FIRM</name>
<dbReference type="Gene3D" id="1.25.10.10">
    <property type="entry name" value="Leucine-rich Repeat Variant"/>
    <property type="match status" value="1"/>
</dbReference>